<feature type="region of interest" description="Disordered" evidence="1">
    <location>
        <begin position="32"/>
        <end position="65"/>
    </location>
</feature>
<name>A0A146M0U3_LYGHE</name>
<feature type="non-terminal residue" evidence="2">
    <location>
        <position position="107"/>
    </location>
</feature>
<accession>A0A146M0U3</accession>
<organism evidence="2">
    <name type="scientific">Lygus hesperus</name>
    <name type="common">Western plant bug</name>
    <dbReference type="NCBI Taxonomy" id="30085"/>
    <lineage>
        <taxon>Eukaryota</taxon>
        <taxon>Metazoa</taxon>
        <taxon>Ecdysozoa</taxon>
        <taxon>Arthropoda</taxon>
        <taxon>Hexapoda</taxon>
        <taxon>Insecta</taxon>
        <taxon>Pterygota</taxon>
        <taxon>Neoptera</taxon>
        <taxon>Paraneoptera</taxon>
        <taxon>Hemiptera</taxon>
        <taxon>Heteroptera</taxon>
        <taxon>Panheteroptera</taxon>
        <taxon>Cimicomorpha</taxon>
        <taxon>Miridae</taxon>
        <taxon>Mirini</taxon>
        <taxon>Lygus</taxon>
    </lineage>
</organism>
<dbReference type="EMBL" id="GDHC01006409">
    <property type="protein sequence ID" value="JAQ12220.1"/>
    <property type="molecule type" value="Transcribed_RNA"/>
</dbReference>
<protein>
    <submittedName>
        <fullName evidence="2">Uncharacterized protein</fullName>
    </submittedName>
</protein>
<dbReference type="AlphaFoldDB" id="A0A146M0U3"/>
<sequence>MSEEPPLERSGRHVLRSGRVFSLIDLRDGVVGEERVDEEQGTITQPTEEPQADASRPSPSQLDEANILRQVHEQLDQFKESVVNGLMLEFREVVRPLNDFMARVQSQ</sequence>
<reference evidence="2" key="1">
    <citation type="journal article" date="2016" name="Gigascience">
        <title>De novo construction of an expanded transcriptome assembly for the western tarnished plant bug, Lygus hesperus.</title>
        <authorList>
            <person name="Tassone E.E."/>
            <person name="Geib S.M."/>
            <person name="Hall B."/>
            <person name="Fabrick J.A."/>
            <person name="Brent C.S."/>
            <person name="Hull J.J."/>
        </authorList>
    </citation>
    <scope>NUCLEOTIDE SEQUENCE</scope>
</reference>
<proteinExistence type="predicted"/>
<evidence type="ECO:0000313" key="2">
    <source>
        <dbReference type="EMBL" id="JAQ12220.1"/>
    </source>
</evidence>
<evidence type="ECO:0000256" key="1">
    <source>
        <dbReference type="SAM" id="MobiDB-lite"/>
    </source>
</evidence>
<gene>
    <name evidence="2" type="ORF">g.85192</name>
</gene>